<dbReference type="EMBL" id="FOXH01000001">
    <property type="protein sequence ID" value="SFP14537.1"/>
    <property type="molecule type" value="Genomic_DNA"/>
</dbReference>
<dbReference type="Proteomes" id="UP000199306">
    <property type="component" value="Unassembled WGS sequence"/>
</dbReference>
<keyword evidence="2" id="KW-1185">Reference proteome</keyword>
<evidence type="ECO:0000313" key="2">
    <source>
        <dbReference type="Proteomes" id="UP000199306"/>
    </source>
</evidence>
<sequence length="76" mass="9075">MKPLSSYQQAKVHLKSAEAKLRSHDSKTYLKANKPKEFLKLREELEKEYLKWAEKVKKYAPNQNKRPDNQQDLFNV</sequence>
<dbReference type="AlphaFoldDB" id="A0A1I5MYR1"/>
<protein>
    <submittedName>
        <fullName evidence="1">Uncharacterized protein</fullName>
    </submittedName>
</protein>
<reference evidence="1 2" key="1">
    <citation type="submission" date="2016-10" db="EMBL/GenBank/DDBJ databases">
        <authorList>
            <person name="de Groot N.N."/>
        </authorList>
    </citation>
    <scope>NUCLEOTIDE SEQUENCE [LARGE SCALE GENOMIC DNA]</scope>
    <source>
        <strain evidence="2">E92,LMG 26720,CCM 7988</strain>
    </source>
</reference>
<name>A0A1I5MYR1_9BACT</name>
<gene>
    <name evidence="1" type="ORF">SAMN04515674_101509</name>
</gene>
<proteinExistence type="predicted"/>
<accession>A0A1I5MYR1</accession>
<dbReference type="RefSeq" id="WP_092011580.1">
    <property type="nucleotide sequence ID" value="NZ_JBHUFO010000032.1"/>
</dbReference>
<evidence type="ECO:0000313" key="1">
    <source>
        <dbReference type="EMBL" id="SFP14537.1"/>
    </source>
</evidence>
<dbReference type="STRING" id="1079859.SAMN04515674_101509"/>
<organism evidence="1 2">
    <name type="scientific">Pseudarcicella hirudinis</name>
    <dbReference type="NCBI Taxonomy" id="1079859"/>
    <lineage>
        <taxon>Bacteria</taxon>
        <taxon>Pseudomonadati</taxon>
        <taxon>Bacteroidota</taxon>
        <taxon>Cytophagia</taxon>
        <taxon>Cytophagales</taxon>
        <taxon>Flectobacillaceae</taxon>
        <taxon>Pseudarcicella</taxon>
    </lineage>
</organism>